<keyword evidence="3" id="KW-1185">Reference proteome</keyword>
<comment type="caution">
    <text evidence="2">The sequence shown here is derived from an EMBL/GenBank/DDBJ whole genome shotgun (WGS) entry which is preliminary data.</text>
</comment>
<evidence type="ECO:0000313" key="3">
    <source>
        <dbReference type="Proteomes" id="UP001341840"/>
    </source>
</evidence>
<feature type="compositionally biased region" description="Basic residues" evidence="1">
    <location>
        <begin position="79"/>
        <end position="93"/>
    </location>
</feature>
<organism evidence="2 3">
    <name type="scientific">Stylosanthes scabra</name>
    <dbReference type="NCBI Taxonomy" id="79078"/>
    <lineage>
        <taxon>Eukaryota</taxon>
        <taxon>Viridiplantae</taxon>
        <taxon>Streptophyta</taxon>
        <taxon>Embryophyta</taxon>
        <taxon>Tracheophyta</taxon>
        <taxon>Spermatophyta</taxon>
        <taxon>Magnoliopsida</taxon>
        <taxon>eudicotyledons</taxon>
        <taxon>Gunneridae</taxon>
        <taxon>Pentapetalae</taxon>
        <taxon>rosids</taxon>
        <taxon>fabids</taxon>
        <taxon>Fabales</taxon>
        <taxon>Fabaceae</taxon>
        <taxon>Papilionoideae</taxon>
        <taxon>50 kb inversion clade</taxon>
        <taxon>dalbergioids sensu lato</taxon>
        <taxon>Dalbergieae</taxon>
        <taxon>Pterocarpus clade</taxon>
        <taxon>Stylosanthes</taxon>
    </lineage>
</organism>
<proteinExistence type="predicted"/>
<gene>
    <name evidence="2" type="ORF">PIB30_076636</name>
</gene>
<dbReference type="EMBL" id="JASCZI010031217">
    <property type="protein sequence ID" value="MED6126262.1"/>
    <property type="molecule type" value="Genomic_DNA"/>
</dbReference>
<accession>A0ABU6RQ67</accession>
<dbReference type="Proteomes" id="UP001341840">
    <property type="component" value="Unassembled WGS sequence"/>
</dbReference>
<sequence>MESFGLCANTNRFTPTGDHSSQNNVNLNLNPYLDAKLNAYTKLSITPSSIQAQSIATRVGNVSREIPKLVGIDHQDPKHVKKTTRASRSRKPCVNRSSGSKVIANGTAGNVKGKMAVVSLPDQESGGFIIEEDMELYLLRVCTKLHFGCPRLDRYVYLSEDGEQHYRFSAKLACEEADINLEVTGCFSPHYKKITHKATLVLGNA</sequence>
<evidence type="ECO:0000256" key="1">
    <source>
        <dbReference type="SAM" id="MobiDB-lite"/>
    </source>
</evidence>
<reference evidence="2 3" key="1">
    <citation type="journal article" date="2023" name="Plants (Basel)">
        <title>Bridging the Gap: Combining Genomics and Transcriptomics Approaches to Understand Stylosanthes scabra, an Orphan Legume from the Brazilian Caatinga.</title>
        <authorList>
            <person name="Ferreira-Neto J.R.C."/>
            <person name="da Silva M.D."/>
            <person name="Binneck E."/>
            <person name="de Melo N.F."/>
            <person name="da Silva R.H."/>
            <person name="de Melo A.L.T.M."/>
            <person name="Pandolfi V."/>
            <person name="Bustamante F.O."/>
            <person name="Brasileiro-Vidal A.C."/>
            <person name="Benko-Iseppon A.M."/>
        </authorList>
    </citation>
    <scope>NUCLEOTIDE SEQUENCE [LARGE SCALE GENOMIC DNA]</scope>
    <source>
        <tissue evidence="2">Leaves</tissue>
    </source>
</reference>
<name>A0ABU6RQ67_9FABA</name>
<protein>
    <submittedName>
        <fullName evidence="2">Uncharacterized protein</fullName>
    </submittedName>
</protein>
<evidence type="ECO:0000313" key="2">
    <source>
        <dbReference type="EMBL" id="MED6126262.1"/>
    </source>
</evidence>
<feature type="region of interest" description="Disordered" evidence="1">
    <location>
        <begin position="77"/>
        <end position="98"/>
    </location>
</feature>